<evidence type="ECO:0000259" key="5">
    <source>
        <dbReference type="Pfam" id="PF13407"/>
    </source>
</evidence>
<comment type="caution">
    <text evidence="6">The sequence shown here is derived from an EMBL/GenBank/DDBJ whole genome shotgun (WGS) entry which is preliminary data.</text>
</comment>
<dbReference type="Pfam" id="PF13407">
    <property type="entry name" value="Peripla_BP_4"/>
    <property type="match status" value="1"/>
</dbReference>
<organism evidence="6 7">
    <name type="scientific">Bacillus subtilis</name>
    <dbReference type="NCBI Taxonomy" id="1423"/>
    <lineage>
        <taxon>Bacteria</taxon>
        <taxon>Bacillati</taxon>
        <taxon>Bacillota</taxon>
        <taxon>Bacilli</taxon>
        <taxon>Bacillales</taxon>
        <taxon>Bacillaceae</taxon>
        <taxon>Bacillus</taxon>
    </lineage>
</organism>
<dbReference type="InterPro" id="IPR025997">
    <property type="entry name" value="SBP_2_dom"/>
</dbReference>
<name>A0A0D1J0Y5_BACIU</name>
<evidence type="ECO:0000313" key="7">
    <source>
        <dbReference type="Proteomes" id="UP000032247"/>
    </source>
</evidence>
<dbReference type="EMBL" id="JXBC01000013">
    <property type="protein sequence ID" value="KIU05904.1"/>
    <property type="molecule type" value="Genomic_DNA"/>
</dbReference>
<dbReference type="PANTHER" id="PTHR46847:SF1">
    <property type="entry name" value="D-ALLOSE-BINDING PERIPLASMIC PROTEIN-RELATED"/>
    <property type="match status" value="1"/>
</dbReference>
<comment type="similarity">
    <text evidence="2">Belongs to the bacterial solute-binding protein 2 family.</text>
</comment>
<keyword evidence="6" id="KW-0449">Lipoprotein</keyword>
<dbReference type="SUPFAM" id="SSF53822">
    <property type="entry name" value="Periplasmic binding protein-like I"/>
    <property type="match status" value="1"/>
</dbReference>
<feature type="domain" description="Periplasmic binding protein" evidence="5">
    <location>
        <begin position="39"/>
        <end position="104"/>
    </location>
</feature>
<evidence type="ECO:0000256" key="1">
    <source>
        <dbReference type="ARBA" id="ARBA00004196"/>
    </source>
</evidence>
<feature type="signal peptide" evidence="4">
    <location>
        <begin position="1"/>
        <end position="26"/>
    </location>
</feature>
<comment type="subcellular location">
    <subcellularLocation>
        <location evidence="1">Cell envelope</location>
    </subcellularLocation>
</comment>
<dbReference type="GO" id="GO:0030313">
    <property type="term" value="C:cell envelope"/>
    <property type="evidence" value="ECO:0007669"/>
    <property type="project" value="UniProtKB-SubCell"/>
</dbReference>
<reference evidence="6 7" key="1">
    <citation type="submission" date="2014-12" db="EMBL/GenBank/DDBJ databases">
        <title>Comparative genome analysis of Bacillus coagulans HM-08, Clostridium butyricum HM-68, Bacillus subtilis HM-66 and Bacillus licheniformis BL-09.</title>
        <authorList>
            <person name="Zhang H."/>
        </authorList>
    </citation>
    <scope>NUCLEOTIDE SEQUENCE [LARGE SCALE GENOMIC DNA]</scope>
    <source>
        <strain evidence="6 7">HM-66</strain>
    </source>
</reference>
<dbReference type="GO" id="GO:0030246">
    <property type="term" value="F:carbohydrate binding"/>
    <property type="evidence" value="ECO:0007669"/>
    <property type="project" value="UniProtKB-ARBA"/>
</dbReference>
<evidence type="ECO:0000256" key="3">
    <source>
        <dbReference type="ARBA" id="ARBA00022729"/>
    </source>
</evidence>
<accession>A0A0D1J0Y5</accession>
<protein>
    <submittedName>
        <fullName evidence="6">Ribose ABC transporter ribose-binding lipoprotein</fullName>
    </submittedName>
</protein>
<dbReference type="PATRIC" id="fig|1423.173.peg.4449"/>
<evidence type="ECO:0000256" key="2">
    <source>
        <dbReference type="ARBA" id="ARBA00007639"/>
    </source>
</evidence>
<keyword evidence="3 4" id="KW-0732">Signal</keyword>
<evidence type="ECO:0000313" key="6">
    <source>
        <dbReference type="EMBL" id="KIU05904.1"/>
    </source>
</evidence>
<dbReference type="AlphaFoldDB" id="A0A0D1J0Y5"/>
<dbReference type="Gene3D" id="3.40.50.2300">
    <property type="match status" value="1"/>
</dbReference>
<dbReference type="InterPro" id="IPR028082">
    <property type="entry name" value="Peripla_BP_I"/>
</dbReference>
<feature type="chain" id="PRO_5039024957" evidence="4">
    <location>
        <begin position="27"/>
        <end position="132"/>
    </location>
</feature>
<dbReference type="PROSITE" id="PS51257">
    <property type="entry name" value="PROKAR_LIPOPROTEIN"/>
    <property type="match status" value="1"/>
</dbReference>
<proteinExistence type="inferred from homology"/>
<evidence type="ECO:0000256" key="4">
    <source>
        <dbReference type="SAM" id="SignalP"/>
    </source>
</evidence>
<dbReference type="Proteomes" id="UP000032247">
    <property type="component" value="Unassembled WGS sequence"/>
</dbReference>
<dbReference type="PANTHER" id="PTHR46847">
    <property type="entry name" value="D-ALLOSE-BINDING PERIPLASMIC PROTEIN-RELATED"/>
    <property type="match status" value="1"/>
</dbReference>
<sequence length="132" mass="14513">MKKAVSVISLSLFLLTACSLEPPQWAKPSNSGNKKEFTIGLSVSTLNNPFFVSLKKGIEKEAKKRGMKVIIVDAQNDSSKQTSDVEDLIQQGVDALLINPTDSSGDLNGSRICKRSRCARRNNRSICRTRKS</sequence>
<gene>
    <name evidence="6" type="ORF">SC09_contig4orf00838</name>
</gene>